<dbReference type="GO" id="GO:0008380">
    <property type="term" value="P:RNA splicing"/>
    <property type="evidence" value="ECO:0007669"/>
    <property type="project" value="UniProtKB-KW"/>
</dbReference>
<keyword evidence="5" id="KW-0507">mRNA processing</keyword>
<organism evidence="9">
    <name type="scientific">Wuchereria bancrofti</name>
    <dbReference type="NCBI Taxonomy" id="6293"/>
    <lineage>
        <taxon>Eukaryota</taxon>
        <taxon>Metazoa</taxon>
        <taxon>Ecdysozoa</taxon>
        <taxon>Nematoda</taxon>
        <taxon>Chromadorea</taxon>
        <taxon>Rhabditida</taxon>
        <taxon>Spirurina</taxon>
        <taxon>Spiruromorpha</taxon>
        <taxon>Filarioidea</taxon>
        <taxon>Onchocercidae</taxon>
        <taxon>Wuchereria</taxon>
    </lineage>
</organism>
<protein>
    <recommendedName>
        <fullName evidence="3">Cysteine-rich PDZ-binding protein</fullName>
    </recommendedName>
    <alternativeName>
        <fullName evidence="8">Cysteine-rich interactor of PDZ three</fullName>
    </alternativeName>
</protein>
<evidence type="ECO:0000256" key="8">
    <source>
        <dbReference type="ARBA" id="ARBA00032518"/>
    </source>
</evidence>
<dbReference type="GO" id="GO:0005737">
    <property type="term" value="C:cytoplasm"/>
    <property type="evidence" value="ECO:0007669"/>
    <property type="project" value="UniProtKB-SubCell"/>
</dbReference>
<dbReference type="InterPro" id="IPR019367">
    <property type="entry name" value="PDZ-binding_CRIPT"/>
</dbReference>
<keyword evidence="7" id="KW-0508">mRNA splicing</keyword>
<comment type="similarity">
    <text evidence="2">Belongs to the CRIPT family.</text>
</comment>
<dbReference type="STRING" id="6293.A0A1I8EI07"/>
<dbReference type="PANTHER" id="PTHR11805">
    <property type="entry name" value="CYSTEINE-RICH PDZ-BINDING PROTEIN"/>
    <property type="match status" value="1"/>
</dbReference>
<evidence type="ECO:0000256" key="7">
    <source>
        <dbReference type="ARBA" id="ARBA00023187"/>
    </source>
</evidence>
<evidence type="ECO:0000256" key="3">
    <source>
        <dbReference type="ARBA" id="ARBA00018615"/>
    </source>
</evidence>
<evidence type="ECO:0000256" key="5">
    <source>
        <dbReference type="ARBA" id="ARBA00022664"/>
    </source>
</evidence>
<evidence type="ECO:0000313" key="9">
    <source>
        <dbReference type="WBParaSite" id="maker-PairedContig_2091-snap-gene-7.11-mRNA-1"/>
    </source>
</evidence>
<comment type="subcellular location">
    <subcellularLocation>
        <location evidence="1">Cytoplasm</location>
    </subcellularLocation>
</comment>
<evidence type="ECO:0000256" key="1">
    <source>
        <dbReference type="ARBA" id="ARBA00004496"/>
    </source>
</evidence>
<reference evidence="9" key="1">
    <citation type="submission" date="2016-11" db="UniProtKB">
        <authorList>
            <consortium name="WormBaseParasite"/>
        </authorList>
    </citation>
    <scope>IDENTIFICATION</scope>
    <source>
        <strain evidence="9">pt0022</strain>
    </source>
</reference>
<evidence type="ECO:0000256" key="6">
    <source>
        <dbReference type="ARBA" id="ARBA00022728"/>
    </source>
</evidence>
<dbReference type="GO" id="GO:0006397">
    <property type="term" value="P:mRNA processing"/>
    <property type="evidence" value="ECO:0007669"/>
    <property type="project" value="UniProtKB-KW"/>
</dbReference>
<dbReference type="Pfam" id="PF10235">
    <property type="entry name" value="Cript"/>
    <property type="match status" value="1"/>
</dbReference>
<dbReference type="GO" id="GO:0008017">
    <property type="term" value="F:microtubule binding"/>
    <property type="evidence" value="ECO:0007669"/>
    <property type="project" value="TreeGrafter"/>
</dbReference>
<dbReference type="PANTHER" id="PTHR11805:SF1">
    <property type="entry name" value="CYSTEINE-RICH PDZ-BINDING PROTEIN"/>
    <property type="match status" value="1"/>
</dbReference>
<dbReference type="GO" id="GO:0031122">
    <property type="term" value="P:cytoplasmic microtubule organization"/>
    <property type="evidence" value="ECO:0007669"/>
    <property type="project" value="TreeGrafter"/>
</dbReference>
<dbReference type="GO" id="GO:0030165">
    <property type="term" value="F:PDZ domain binding"/>
    <property type="evidence" value="ECO:0007669"/>
    <property type="project" value="TreeGrafter"/>
</dbReference>
<evidence type="ECO:0000256" key="2">
    <source>
        <dbReference type="ARBA" id="ARBA00009021"/>
    </source>
</evidence>
<accession>A0A1I8EI07</accession>
<dbReference type="GO" id="GO:0030425">
    <property type="term" value="C:dendrite"/>
    <property type="evidence" value="ECO:0007669"/>
    <property type="project" value="TreeGrafter"/>
</dbReference>
<name>A0A1I8EI07_WUCBA</name>
<proteinExistence type="inferred from homology"/>
<dbReference type="WBParaSite" id="maker-PairedContig_2091-snap-gene-7.11-mRNA-1">
    <property type="protein sequence ID" value="maker-PairedContig_2091-snap-gene-7.11-mRNA-1"/>
    <property type="gene ID" value="maker-PairedContig_2091-snap-gene-7.11"/>
</dbReference>
<evidence type="ECO:0000256" key="4">
    <source>
        <dbReference type="ARBA" id="ARBA00022490"/>
    </source>
</evidence>
<keyword evidence="6" id="KW-0747">Spliceosome</keyword>
<sequence>MTFDLYNENEYFVHSSSILLPLLITSSIQLLKFEVDRANKRRLTPKHKKRNFKFPRKAETSPRTARCKQITVGTGTVQLSLILRKQQHATVSVKKLGKIATIDPYRTKSRNECAGPIKKGGDENKLLSTRKDRFQPYNQEFRKCRICKTVVHQVGSHYCQQCAYQKAICAMCGKKMADTKKLKMSSEYVDGQRNMEG</sequence>
<dbReference type="AlphaFoldDB" id="A0A1I8EI07"/>
<keyword evidence="4" id="KW-0963">Cytoplasm</keyword>
<dbReference type="GO" id="GO:0005681">
    <property type="term" value="C:spliceosomal complex"/>
    <property type="evidence" value="ECO:0007669"/>
    <property type="project" value="UniProtKB-KW"/>
</dbReference>